<evidence type="ECO:0000313" key="5">
    <source>
        <dbReference type="Proteomes" id="UP000230008"/>
    </source>
</evidence>
<dbReference type="RefSeq" id="WP_015874449.1">
    <property type="nucleotide sequence ID" value="NZ_CADIJJ010000076.1"/>
</dbReference>
<gene>
    <name evidence="2" type="ORF">BJP41_09105</name>
    <name evidence="3" type="ORF">BJP43_08080</name>
    <name evidence="1" type="ORF">CJJ18_09665</name>
</gene>
<reference evidence="4 5" key="3">
    <citation type="submission" date="2017-11" db="EMBL/GenBank/DDBJ databases">
        <title>PacBio sequencing of new strain of the secondary endosymbiont Candidatus Hamiltonella defensa.</title>
        <authorList>
            <person name="Strand M.R."/>
            <person name="Oliver K."/>
        </authorList>
    </citation>
    <scope>NUCLEOTIDE SEQUENCE [LARGE SCALE GENOMIC DNA]</scope>
    <source>
        <strain evidence="5">A2C</strain>
        <strain evidence="4">ZA17</strain>
    </source>
</reference>
<dbReference type="AlphaFoldDB" id="A0A2D3T3T0"/>
<dbReference type="GO" id="GO:0006355">
    <property type="term" value="P:regulation of DNA-templated transcription"/>
    <property type="evidence" value="ECO:0007669"/>
    <property type="project" value="InterPro"/>
</dbReference>
<sequence length="83" mass="9570">MSNKKIIFGVKPDRPDIDSWVETRAIEETKKVPEKMKRLTIDIPESLHKAVKSACALRGTKIADEVRGLLNHEFRSDLVRQRE</sequence>
<dbReference type="Proteomes" id="UP000229055">
    <property type="component" value="Chromosome"/>
</dbReference>
<dbReference type="InterPro" id="IPR013321">
    <property type="entry name" value="Arc_rbn_hlx_hlx"/>
</dbReference>
<dbReference type="Proteomes" id="UP000792865">
    <property type="component" value="Chromosome"/>
</dbReference>
<dbReference type="EMBL" id="CP017606">
    <property type="protein sequence ID" value="ATW30455.1"/>
    <property type="molecule type" value="Genomic_DNA"/>
</dbReference>
<evidence type="ECO:0000313" key="4">
    <source>
        <dbReference type="Proteomes" id="UP000229055"/>
    </source>
</evidence>
<reference evidence="2" key="4">
    <citation type="journal article" date="2018" name="Genome Biol. Evol.">
        <title>Culture-Facilitated Comparative Genomics of the Facultative Symbiont Hamiltonella defensa.</title>
        <authorList>
            <person name="Chevignon G."/>
            <person name="Boyd B.M."/>
            <person name="Brandt J.W."/>
            <person name="Oliver K.M."/>
            <person name="Strand M.R."/>
        </authorList>
    </citation>
    <scope>NUCLEOTIDE SEQUENCE</scope>
    <source>
        <strain evidence="2">A2C</strain>
        <strain evidence="3">ZA17</strain>
    </source>
</reference>
<dbReference type="InterPro" id="IPR010985">
    <property type="entry name" value="Ribbon_hlx_hlx"/>
</dbReference>
<reference evidence="1" key="2">
    <citation type="submission" date="2017-08" db="EMBL/GenBank/DDBJ databases">
        <title>Genome sequence of Candidatus Hamiltonella defensa from Acyrthosiphon pisum strain MI47.</title>
        <authorList>
            <person name="Patel V.A."/>
            <person name="Chevignon G."/>
            <person name="Russell J.A."/>
            <person name="Oliver K.M."/>
        </authorList>
    </citation>
    <scope>NUCLEOTIDE SEQUENCE</scope>
    <source>
        <strain evidence="1">MI47</strain>
    </source>
</reference>
<dbReference type="Proteomes" id="UP000230008">
    <property type="component" value="Chromosome"/>
</dbReference>
<organism evidence="2 5">
    <name type="scientific">Candidatus Williamhamiltonella defendens</name>
    <dbReference type="NCBI Taxonomy" id="138072"/>
    <lineage>
        <taxon>Bacteria</taxon>
        <taxon>Pseudomonadati</taxon>
        <taxon>Pseudomonadota</taxon>
        <taxon>Gammaproteobacteria</taxon>
        <taxon>Enterobacterales</taxon>
        <taxon>Enterobacteriaceae</taxon>
        <taxon>aphid secondary symbionts</taxon>
        <taxon>Candidatus Williamhamiltonella</taxon>
    </lineage>
</organism>
<evidence type="ECO:0000313" key="1">
    <source>
        <dbReference type="EMBL" id="ASV34167.1"/>
    </source>
</evidence>
<dbReference type="EMBL" id="CP017613">
    <property type="protein sequence ID" value="ATW34219.1"/>
    <property type="molecule type" value="Genomic_DNA"/>
</dbReference>
<name>A0A2D3T3T0_9ENTR</name>
<dbReference type="GeneID" id="66261678"/>
<dbReference type="Pfam" id="PF09274">
    <property type="entry name" value="ParG"/>
    <property type="match status" value="1"/>
</dbReference>
<reference evidence="4 5" key="1">
    <citation type="submission" date="2016-10" db="EMBL/GenBank/DDBJ databases">
        <authorList>
            <person name="Chevignon G."/>
        </authorList>
    </citation>
    <scope>NUCLEOTIDE SEQUENCE [LARGE SCALE GENOMIC DNA]</scope>
    <source>
        <strain evidence="5">A2C</strain>
        <strain evidence="4">ZA17</strain>
    </source>
</reference>
<proteinExistence type="predicted"/>
<protein>
    <recommendedName>
        <fullName evidence="6">Chromosome partitioning protein ParB</fullName>
    </recommendedName>
</protein>
<dbReference type="InterPro" id="IPR015354">
    <property type="entry name" value="DNA_partition_ParG"/>
</dbReference>
<evidence type="ECO:0000313" key="3">
    <source>
        <dbReference type="EMBL" id="ATW34219.1"/>
    </source>
</evidence>
<evidence type="ECO:0000313" key="2">
    <source>
        <dbReference type="EMBL" id="ATW30455.1"/>
    </source>
</evidence>
<accession>A0A2D3T3T0</accession>
<evidence type="ECO:0008006" key="6">
    <source>
        <dbReference type="Google" id="ProtNLM"/>
    </source>
</evidence>
<dbReference type="EMBL" id="CP022932">
    <property type="protein sequence ID" value="ASV34167.1"/>
    <property type="molecule type" value="Genomic_DNA"/>
</dbReference>
<dbReference type="GO" id="GO:0043565">
    <property type="term" value="F:sequence-specific DNA binding"/>
    <property type="evidence" value="ECO:0007669"/>
    <property type="project" value="UniProtKB-ARBA"/>
</dbReference>
<dbReference type="Gene3D" id="1.10.1220.10">
    <property type="entry name" value="Met repressor-like"/>
    <property type="match status" value="1"/>
</dbReference>
<dbReference type="SUPFAM" id="SSF47598">
    <property type="entry name" value="Ribbon-helix-helix"/>
    <property type="match status" value="1"/>
</dbReference>